<dbReference type="Gene3D" id="3.10.450.50">
    <property type="match status" value="1"/>
</dbReference>
<dbReference type="AlphaFoldDB" id="A0A9W9D641"/>
<keyword evidence="2" id="KW-1185">Reference proteome</keyword>
<dbReference type="OrthoDB" id="5271918at2759"/>
<dbReference type="Proteomes" id="UP001140510">
    <property type="component" value="Unassembled WGS sequence"/>
</dbReference>
<accession>A0A9W9D641</accession>
<dbReference type="EMBL" id="JAPEVA010000045">
    <property type="protein sequence ID" value="KAJ4404153.1"/>
    <property type="molecule type" value="Genomic_DNA"/>
</dbReference>
<name>A0A9W9D641_9PLEO</name>
<sequence>MSFPTKPAFVHYGSWDDETRKHPAMKWMEQYTYKIDAKAVDEVKKDWMADDHFLIRSTGQKDTGAQASLDALFKEIYAPFSKHAHVPTHLVCYEVDDGWEMMGLATVYWNLAVPGKQESGEKVKDKQGNEWDGAMPGGFNFHYRKEGGGIRVTKTEIAADPTAAVVGMLKRGMLKPEDLMK</sequence>
<proteinExistence type="predicted"/>
<organism evidence="1 2">
    <name type="scientific">Didymella pomorum</name>
    <dbReference type="NCBI Taxonomy" id="749634"/>
    <lineage>
        <taxon>Eukaryota</taxon>
        <taxon>Fungi</taxon>
        <taxon>Dikarya</taxon>
        <taxon>Ascomycota</taxon>
        <taxon>Pezizomycotina</taxon>
        <taxon>Dothideomycetes</taxon>
        <taxon>Pleosporomycetidae</taxon>
        <taxon>Pleosporales</taxon>
        <taxon>Pleosporineae</taxon>
        <taxon>Didymellaceae</taxon>
        <taxon>Didymella</taxon>
    </lineage>
</organism>
<protein>
    <submittedName>
        <fullName evidence="1">Uncharacterized protein</fullName>
    </submittedName>
</protein>
<evidence type="ECO:0000313" key="2">
    <source>
        <dbReference type="Proteomes" id="UP001140510"/>
    </source>
</evidence>
<gene>
    <name evidence="1" type="ORF">N0V91_006055</name>
</gene>
<reference evidence="1" key="1">
    <citation type="submission" date="2022-10" db="EMBL/GenBank/DDBJ databases">
        <title>Tapping the CABI collections for fungal endophytes: first genome assemblies for Collariella, Neodidymelliopsis, Ascochyta clinopodiicola, Didymella pomorum, Didymosphaeria variabile, Neocosmospora piperis and Neocucurbitaria cava.</title>
        <authorList>
            <person name="Hill R."/>
        </authorList>
    </citation>
    <scope>NUCLEOTIDE SEQUENCE</scope>
    <source>
        <strain evidence="1">IMI 355091</strain>
    </source>
</reference>
<comment type="caution">
    <text evidence="1">The sequence shown here is derived from an EMBL/GenBank/DDBJ whole genome shotgun (WGS) entry which is preliminary data.</text>
</comment>
<evidence type="ECO:0000313" key="1">
    <source>
        <dbReference type="EMBL" id="KAJ4404153.1"/>
    </source>
</evidence>